<comment type="caution">
    <text evidence="1">The sequence shown here is derived from an EMBL/GenBank/DDBJ whole genome shotgun (WGS) entry which is preliminary data.</text>
</comment>
<reference evidence="1" key="1">
    <citation type="submission" date="2020-05" db="EMBL/GenBank/DDBJ databases">
        <title>Large-scale comparative analyses of tick genomes elucidate their genetic diversity and vector capacities.</title>
        <authorList>
            <person name="Jia N."/>
            <person name="Wang J."/>
            <person name="Shi W."/>
            <person name="Du L."/>
            <person name="Sun Y."/>
            <person name="Zhan W."/>
            <person name="Jiang J."/>
            <person name="Wang Q."/>
            <person name="Zhang B."/>
            <person name="Ji P."/>
            <person name="Sakyi L.B."/>
            <person name="Cui X."/>
            <person name="Yuan T."/>
            <person name="Jiang B."/>
            <person name="Yang W."/>
            <person name="Lam T.T.-Y."/>
            <person name="Chang Q."/>
            <person name="Ding S."/>
            <person name="Wang X."/>
            <person name="Zhu J."/>
            <person name="Ruan X."/>
            <person name="Zhao L."/>
            <person name="Wei J."/>
            <person name="Que T."/>
            <person name="Du C."/>
            <person name="Cheng J."/>
            <person name="Dai P."/>
            <person name="Han X."/>
            <person name="Huang E."/>
            <person name="Gao Y."/>
            <person name="Liu J."/>
            <person name="Shao H."/>
            <person name="Ye R."/>
            <person name="Li L."/>
            <person name="Wei W."/>
            <person name="Wang X."/>
            <person name="Wang C."/>
            <person name="Yang T."/>
            <person name="Huo Q."/>
            <person name="Li W."/>
            <person name="Guo W."/>
            <person name="Chen H."/>
            <person name="Zhou L."/>
            <person name="Ni X."/>
            <person name="Tian J."/>
            <person name="Zhou Y."/>
            <person name="Sheng Y."/>
            <person name="Liu T."/>
            <person name="Pan Y."/>
            <person name="Xia L."/>
            <person name="Li J."/>
            <person name="Zhao F."/>
            <person name="Cao W."/>
        </authorList>
    </citation>
    <scope>NUCLEOTIDE SEQUENCE</scope>
    <source>
        <strain evidence="1">Hyas-2018</strain>
    </source>
</reference>
<evidence type="ECO:0000313" key="2">
    <source>
        <dbReference type="Proteomes" id="UP000821845"/>
    </source>
</evidence>
<gene>
    <name evidence="1" type="ORF">HPB50_013772</name>
</gene>
<organism evidence="1 2">
    <name type="scientific">Hyalomma asiaticum</name>
    <name type="common">Tick</name>
    <dbReference type="NCBI Taxonomy" id="266040"/>
    <lineage>
        <taxon>Eukaryota</taxon>
        <taxon>Metazoa</taxon>
        <taxon>Ecdysozoa</taxon>
        <taxon>Arthropoda</taxon>
        <taxon>Chelicerata</taxon>
        <taxon>Arachnida</taxon>
        <taxon>Acari</taxon>
        <taxon>Parasitiformes</taxon>
        <taxon>Ixodida</taxon>
        <taxon>Ixodoidea</taxon>
        <taxon>Ixodidae</taxon>
        <taxon>Hyalomminae</taxon>
        <taxon>Hyalomma</taxon>
    </lineage>
</organism>
<keyword evidence="2" id="KW-1185">Reference proteome</keyword>
<sequence>MCTAPPTLWSYCTFLRSLCPTLPPVAKIYAELRWSTSRFTSRSINHTLGCTQGSGPCADGACHVVRQLSTWNEFLIFLNMDLREGPPGQLSLLPIHGTYGSSSSTARQRHATILVHWLLTVHRCVTRFELDDTIIPMFDMYFQLYCDALTRSVGVWYLKVSAWSSSHEVARFLVNSIVSMRRLKEFVCKALDLSTSDFEKVLESNAALKKVSVAYATECSLQPHQYSVASVTGARGTGATGYEERGVRRIAPILHAIGQDSSLDEITLDFCCFESCEQISLIYALSLNTTLRKVNVGKLDLSSAKSLCDAIRRTTTTDRVRFDLVYLIEKDLTCIKASCPEVTKASLLSIGDHGTRTRRECLTALTTCTHLTVLNLNISTTVRKSEARFLYVFLEKSHNLREFYMSFAFTKPCALQYVLQGLSKNKCVEKLGIEKMHLDEESAAILAKTVGDSETIWHFDYENNSKISCRVLLTNLARCLFSNTCLLSLNVSECTKVTRYAAAAKNFVRRNVGLTECAAHFVLGTRNKHCAEAFESVASSTRVVARVQELAGEACVDRAKDMIREASRWLLGMTSFMKITGVVKNELSWEKSVECRERLEILPVDCWLHVRQFIKVRHVLDRVPDTSTRRVQRANSCAPPSKRLR</sequence>
<evidence type="ECO:0000313" key="1">
    <source>
        <dbReference type="EMBL" id="KAH6946509.1"/>
    </source>
</evidence>
<dbReference type="Proteomes" id="UP000821845">
    <property type="component" value="Chromosome 1"/>
</dbReference>
<dbReference type="EMBL" id="CM023481">
    <property type="protein sequence ID" value="KAH6946509.1"/>
    <property type="molecule type" value="Genomic_DNA"/>
</dbReference>
<proteinExistence type="predicted"/>
<name>A0ACB7TNT8_HYAAI</name>
<protein>
    <submittedName>
        <fullName evidence="1">Uncharacterized protein</fullName>
    </submittedName>
</protein>
<accession>A0ACB7TNT8</accession>